<dbReference type="Gene3D" id="3.30.450.20">
    <property type="entry name" value="PAS domain"/>
    <property type="match status" value="1"/>
</dbReference>
<accession>A0A395M0Z5</accession>
<dbReference type="SUPFAM" id="SSF55785">
    <property type="entry name" value="PYP-like sensor domain (PAS domain)"/>
    <property type="match status" value="1"/>
</dbReference>
<dbReference type="EMBL" id="PHFL01000039">
    <property type="protein sequence ID" value="RFM24361.1"/>
    <property type="molecule type" value="Genomic_DNA"/>
</dbReference>
<evidence type="ECO:0000313" key="3">
    <source>
        <dbReference type="Proteomes" id="UP000266389"/>
    </source>
</evidence>
<dbReference type="PROSITE" id="PS50112">
    <property type="entry name" value="PAS"/>
    <property type="match status" value="1"/>
</dbReference>
<name>A0A395M0Z5_9BACT</name>
<dbReference type="Pfam" id="PF00989">
    <property type="entry name" value="PAS"/>
    <property type="match status" value="1"/>
</dbReference>
<dbReference type="InterPro" id="IPR000014">
    <property type="entry name" value="PAS"/>
</dbReference>
<sequence>MKKDKFQFSPIITDAKDAEFLMDIYEAVGIAICVTDANGRYVEVNKAYCELYGYTREELIGKSFTMVLPENMRELGQQIHDAFIAGAPEMPAEWKVMRRDGTLLDVYVVPTLMIRKDGTRCKVTAVVDITEYKKMKELARMSSESAAVTK</sequence>
<protein>
    <submittedName>
        <fullName evidence="2">PAS domain S-box protein</fullName>
    </submittedName>
</protein>
<dbReference type="NCBIfam" id="TIGR00229">
    <property type="entry name" value="sensory_box"/>
    <property type="match status" value="1"/>
</dbReference>
<evidence type="ECO:0000313" key="2">
    <source>
        <dbReference type="EMBL" id="RFM24361.1"/>
    </source>
</evidence>
<reference evidence="2 3" key="1">
    <citation type="journal article" date="2011" name="ISME J.">
        <title>Community ecology of hot spring cyanobacterial mats: predominant populations and their functional potential.</title>
        <authorList>
            <person name="Klatt C.G."/>
            <person name="Wood J.M."/>
            <person name="Rusch D.B."/>
            <person name="Bateson M.M."/>
            <person name="Hamamura N."/>
            <person name="Heidelberg J.F."/>
            <person name="Grossman A.R."/>
            <person name="Bhaya D."/>
            <person name="Cohan F.M."/>
            <person name="Kuhl M."/>
            <person name="Bryant D.A."/>
            <person name="Ward D.M."/>
        </authorList>
    </citation>
    <scope>NUCLEOTIDE SEQUENCE [LARGE SCALE GENOMIC DNA]</scope>
    <source>
        <strain evidence="2">OS</strain>
    </source>
</reference>
<dbReference type="CDD" id="cd00130">
    <property type="entry name" value="PAS"/>
    <property type="match status" value="1"/>
</dbReference>
<dbReference type="PANTHER" id="PTHR44757">
    <property type="entry name" value="DIGUANYLATE CYCLASE DGCP"/>
    <property type="match status" value="1"/>
</dbReference>
<comment type="caution">
    <text evidence="2">The sequence shown here is derived from an EMBL/GenBank/DDBJ whole genome shotgun (WGS) entry which is preliminary data.</text>
</comment>
<proteinExistence type="predicted"/>
<dbReference type="InterPro" id="IPR013767">
    <property type="entry name" value="PAS_fold"/>
</dbReference>
<gene>
    <name evidence="2" type="ORF">D0433_05045</name>
</gene>
<dbReference type="InterPro" id="IPR035965">
    <property type="entry name" value="PAS-like_dom_sf"/>
</dbReference>
<dbReference type="GO" id="GO:0006355">
    <property type="term" value="P:regulation of DNA-templated transcription"/>
    <property type="evidence" value="ECO:0007669"/>
    <property type="project" value="InterPro"/>
</dbReference>
<evidence type="ECO:0000259" key="1">
    <source>
        <dbReference type="PROSITE" id="PS50112"/>
    </source>
</evidence>
<dbReference type="SMART" id="SM00091">
    <property type="entry name" value="PAS"/>
    <property type="match status" value="1"/>
</dbReference>
<organism evidence="2 3">
    <name type="scientific">Candidatus Thermochlorobacter aerophilus</name>
    <dbReference type="NCBI Taxonomy" id="1868324"/>
    <lineage>
        <taxon>Bacteria</taxon>
        <taxon>Pseudomonadati</taxon>
        <taxon>Chlorobiota</taxon>
        <taxon>Chlorobiia</taxon>
        <taxon>Chlorobiales</taxon>
        <taxon>Candidatus Thermochlorobacteriaceae</taxon>
        <taxon>Candidatus Thermochlorobacter</taxon>
    </lineage>
</organism>
<dbReference type="AlphaFoldDB" id="A0A395M0Z5"/>
<dbReference type="Proteomes" id="UP000266389">
    <property type="component" value="Unassembled WGS sequence"/>
</dbReference>
<dbReference type="PANTHER" id="PTHR44757:SF2">
    <property type="entry name" value="BIOFILM ARCHITECTURE MAINTENANCE PROTEIN MBAA"/>
    <property type="match status" value="1"/>
</dbReference>
<dbReference type="InterPro" id="IPR052155">
    <property type="entry name" value="Biofilm_reg_signaling"/>
</dbReference>
<feature type="domain" description="PAS" evidence="1">
    <location>
        <begin position="17"/>
        <end position="86"/>
    </location>
</feature>